<sequence>MQQSSSFYQSLSTKSVKCTEQEMVPPPYQAEFEDESLPRYMDTSVELEGILNRFAPRWDNQRIQHDYYNEKSSPVVEQTSHLLDRMEDYRHNDQEWSAQSQMKMAQMVSNMYHIQHKPSSSCCTATKKMPSLSSAKSKYQKITLSIAKEREHMVHRMKKMRLSPQKTKPISSSCKNDFDQFLNSIHKTSSQFEMPNQRATLIIPTI</sequence>
<dbReference type="OrthoDB" id="2278317at2759"/>
<protein>
    <submittedName>
        <fullName evidence="2">Uncharacterized protein</fullName>
    </submittedName>
</protein>
<comment type="caution">
    <text evidence="2">The sequence shown here is derived from an EMBL/GenBank/DDBJ whole genome shotgun (WGS) entry which is preliminary data.</text>
</comment>
<dbReference type="Proteomes" id="UP000193560">
    <property type="component" value="Unassembled WGS sequence"/>
</dbReference>
<dbReference type="AlphaFoldDB" id="A0A1X2I4K4"/>
<accession>A0A1X2I4K4</accession>
<reference evidence="2 3" key="1">
    <citation type="submission" date="2016-07" db="EMBL/GenBank/DDBJ databases">
        <title>Pervasive Adenine N6-methylation of Active Genes in Fungi.</title>
        <authorList>
            <consortium name="DOE Joint Genome Institute"/>
            <person name="Mondo S.J."/>
            <person name="Dannebaum R.O."/>
            <person name="Kuo R.C."/>
            <person name="Labutti K."/>
            <person name="Haridas S."/>
            <person name="Kuo A."/>
            <person name="Salamov A."/>
            <person name="Ahrendt S.R."/>
            <person name="Lipzen A."/>
            <person name="Sullivan W."/>
            <person name="Andreopoulos W.B."/>
            <person name="Clum A."/>
            <person name="Lindquist E."/>
            <person name="Daum C."/>
            <person name="Ramamoorthy G.K."/>
            <person name="Gryganskyi A."/>
            <person name="Culley D."/>
            <person name="Magnuson J.K."/>
            <person name="James T.Y."/>
            <person name="O'Malley M.A."/>
            <person name="Stajich J.E."/>
            <person name="Spatafora J.W."/>
            <person name="Visel A."/>
            <person name="Grigoriev I.V."/>
        </authorList>
    </citation>
    <scope>NUCLEOTIDE SEQUENCE [LARGE SCALE GENOMIC DNA]</scope>
    <source>
        <strain evidence="2 3">NRRL 1336</strain>
    </source>
</reference>
<dbReference type="EMBL" id="MCGE01000031">
    <property type="protein sequence ID" value="ORZ08315.1"/>
    <property type="molecule type" value="Genomic_DNA"/>
</dbReference>
<organism evidence="2 3">
    <name type="scientific">Absidia repens</name>
    <dbReference type="NCBI Taxonomy" id="90262"/>
    <lineage>
        <taxon>Eukaryota</taxon>
        <taxon>Fungi</taxon>
        <taxon>Fungi incertae sedis</taxon>
        <taxon>Mucoromycota</taxon>
        <taxon>Mucoromycotina</taxon>
        <taxon>Mucoromycetes</taxon>
        <taxon>Mucorales</taxon>
        <taxon>Cunninghamellaceae</taxon>
        <taxon>Absidia</taxon>
    </lineage>
</organism>
<gene>
    <name evidence="2" type="ORF">BCR42DRAFT_143335</name>
</gene>
<feature type="compositionally biased region" description="Polar residues" evidence="1">
    <location>
        <begin position="1"/>
        <end position="18"/>
    </location>
</feature>
<keyword evidence="3" id="KW-1185">Reference proteome</keyword>
<name>A0A1X2I4K4_9FUNG</name>
<evidence type="ECO:0000313" key="3">
    <source>
        <dbReference type="Proteomes" id="UP000193560"/>
    </source>
</evidence>
<proteinExistence type="predicted"/>
<evidence type="ECO:0000256" key="1">
    <source>
        <dbReference type="SAM" id="MobiDB-lite"/>
    </source>
</evidence>
<evidence type="ECO:0000313" key="2">
    <source>
        <dbReference type="EMBL" id="ORZ08315.1"/>
    </source>
</evidence>
<feature type="region of interest" description="Disordered" evidence="1">
    <location>
        <begin position="1"/>
        <end position="22"/>
    </location>
</feature>